<accession>A0A1H9MHN4</accession>
<dbReference type="RefSeq" id="WP_092775108.1">
    <property type="nucleotide sequence ID" value="NZ_FOGI01000002.1"/>
</dbReference>
<dbReference type="AlphaFoldDB" id="A0A1H9MHN4"/>
<dbReference type="Proteomes" id="UP000199051">
    <property type="component" value="Unassembled WGS sequence"/>
</dbReference>
<evidence type="ECO:0000313" key="2">
    <source>
        <dbReference type="Proteomes" id="UP000199051"/>
    </source>
</evidence>
<reference evidence="2" key="1">
    <citation type="submission" date="2016-10" db="EMBL/GenBank/DDBJ databases">
        <authorList>
            <person name="Varghese N."/>
            <person name="Submissions S."/>
        </authorList>
    </citation>
    <scope>NUCLEOTIDE SEQUENCE [LARGE SCALE GENOMIC DNA]</scope>
    <source>
        <strain evidence="2">DSM 44260</strain>
    </source>
</reference>
<evidence type="ECO:0000313" key="1">
    <source>
        <dbReference type="EMBL" id="SER22935.1"/>
    </source>
</evidence>
<keyword evidence="2" id="KW-1185">Reference proteome</keyword>
<sequence length="113" mass="12144">MDGEVDFEDTADFEWTVRAFEALESGRLRGRVFTADGVVSTHVWGQCPRCAHTLDDRQVHTAVITGPSRETDVADEPPALAVDIACQCGHPHPQAPEGVAGCGVSFRVELVLG</sequence>
<proteinExistence type="predicted"/>
<name>A0A1H9MHN4_9PSEU</name>
<organism evidence="1 2">
    <name type="scientific">Actinokineospora terrae</name>
    <dbReference type="NCBI Taxonomy" id="155974"/>
    <lineage>
        <taxon>Bacteria</taxon>
        <taxon>Bacillati</taxon>
        <taxon>Actinomycetota</taxon>
        <taxon>Actinomycetes</taxon>
        <taxon>Pseudonocardiales</taxon>
        <taxon>Pseudonocardiaceae</taxon>
        <taxon>Actinokineospora</taxon>
    </lineage>
</organism>
<gene>
    <name evidence="1" type="ORF">SAMN04487818_102156</name>
</gene>
<dbReference type="STRING" id="155974.SAMN04487818_102156"/>
<protein>
    <submittedName>
        <fullName evidence="1">Uncharacterized protein</fullName>
    </submittedName>
</protein>
<dbReference type="EMBL" id="FOGI01000002">
    <property type="protein sequence ID" value="SER22935.1"/>
    <property type="molecule type" value="Genomic_DNA"/>
</dbReference>